<dbReference type="Proteomes" id="UP000091857">
    <property type="component" value="Chromosome 4"/>
</dbReference>
<keyword evidence="4 6" id="KW-1133">Transmembrane helix</keyword>
<evidence type="ECO:0000256" key="5">
    <source>
        <dbReference type="ARBA" id="ARBA00023136"/>
    </source>
</evidence>
<comment type="caution">
    <text evidence="7">The sequence shown here is derived from an EMBL/GenBank/DDBJ whole genome shotgun (WGS) entry which is preliminary data.</text>
</comment>
<evidence type="ECO:0000256" key="2">
    <source>
        <dbReference type="ARBA" id="ARBA00007524"/>
    </source>
</evidence>
<dbReference type="PANTHER" id="PTHR10057">
    <property type="entry name" value="PERIPHERAL-TYPE BENZODIAZEPINE RECEPTOR"/>
    <property type="match status" value="1"/>
</dbReference>
<dbReference type="PIRSF" id="PIRSF005859">
    <property type="entry name" value="PBR"/>
    <property type="match status" value="1"/>
</dbReference>
<dbReference type="OMA" id="WVEGGFH"/>
<dbReference type="CDD" id="cd15904">
    <property type="entry name" value="TSPO_MBR"/>
    <property type="match status" value="1"/>
</dbReference>
<feature type="transmembrane region" description="Helical" evidence="6">
    <location>
        <begin position="113"/>
        <end position="131"/>
    </location>
</feature>
<accession>A0A2C9W174</accession>
<dbReference type="EMBL" id="CM004390">
    <property type="protein sequence ID" value="OAY52082.1"/>
    <property type="molecule type" value="Genomic_DNA"/>
</dbReference>
<dbReference type="FunFam" id="1.20.1260.100:FF:000001">
    <property type="entry name" value="translocator protein 2"/>
    <property type="match status" value="1"/>
</dbReference>
<dbReference type="GO" id="GO:0016020">
    <property type="term" value="C:membrane"/>
    <property type="evidence" value="ECO:0000318"/>
    <property type="project" value="GO_Central"/>
</dbReference>
<dbReference type="Gene3D" id="1.20.1260.100">
    <property type="entry name" value="TspO/MBR protein"/>
    <property type="match status" value="1"/>
</dbReference>
<dbReference type="Gramene" id="Manes.04G056100.3.v8.1">
    <property type="protein sequence ID" value="Manes.04G056100.3.v8.1.CDS.1"/>
    <property type="gene ID" value="Manes.04G056100.v8.1"/>
</dbReference>
<dbReference type="PANTHER" id="PTHR10057:SF0">
    <property type="entry name" value="TRANSLOCATOR PROTEIN"/>
    <property type="match status" value="1"/>
</dbReference>
<sequence length="164" mass="18143">MRTRREKRMAMAKRGIRSLAIAVALPLSLNLINICLLGSSNGYGTVSKPFWFLPMWVLHFTCLASSFLMGLSAWLVWVEGGFHNEPTTLSLYMAQLGLSLAWNPIVFRMGATWIGLVVCLAMYGALVGCSRHFKEINPIAGDLVKPCLAWATILAIVNLKLVFL</sequence>
<proteinExistence type="inferred from homology"/>
<evidence type="ECO:0000313" key="7">
    <source>
        <dbReference type="EMBL" id="OAY52082.1"/>
    </source>
</evidence>
<comment type="similarity">
    <text evidence="2">Belongs to the TspO/BZRP family.</text>
</comment>
<evidence type="ECO:0000313" key="8">
    <source>
        <dbReference type="Proteomes" id="UP000091857"/>
    </source>
</evidence>
<evidence type="ECO:0000256" key="1">
    <source>
        <dbReference type="ARBA" id="ARBA00004141"/>
    </source>
</evidence>
<evidence type="ECO:0000256" key="4">
    <source>
        <dbReference type="ARBA" id="ARBA00022989"/>
    </source>
</evidence>
<dbReference type="Pfam" id="PF03073">
    <property type="entry name" value="TspO_MBR"/>
    <property type="match status" value="1"/>
</dbReference>
<protein>
    <recommendedName>
        <fullName evidence="9">Translocator protein homolog</fullName>
    </recommendedName>
</protein>
<keyword evidence="8" id="KW-1185">Reference proteome</keyword>
<comment type="subcellular location">
    <subcellularLocation>
        <location evidence="1">Membrane</location>
        <topology evidence="1">Multi-pass membrane protein</topology>
    </subcellularLocation>
</comment>
<evidence type="ECO:0000256" key="6">
    <source>
        <dbReference type="SAM" id="Phobius"/>
    </source>
</evidence>
<feature type="transmembrane region" description="Helical" evidence="6">
    <location>
        <begin position="53"/>
        <end position="77"/>
    </location>
</feature>
<dbReference type="InterPro" id="IPR038330">
    <property type="entry name" value="TspO/MBR-related_sf"/>
</dbReference>
<keyword evidence="5 6" id="KW-0472">Membrane</keyword>
<reference evidence="8" key="1">
    <citation type="journal article" date="2016" name="Nat. Biotechnol.">
        <title>Sequencing wild and cultivated cassava and related species reveals extensive interspecific hybridization and genetic diversity.</title>
        <authorList>
            <person name="Bredeson J.V."/>
            <person name="Lyons J.B."/>
            <person name="Prochnik S.E."/>
            <person name="Wu G.A."/>
            <person name="Ha C.M."/>
            <person name="Edsinger-Gonzales E."/>
            <person name="Grimwood J."/>
            <person name="Schmutz J."/>
            <person name="Rabbi I.Y."/>
            <person name="Egesi C."/>
            <person name="Nauluvula P."/>
            <person name="Lebot V."/>
            <person name="Ndunguru J."/>
            <person name="Mkamilo G."/>
            <person name="Bart R.S."/>
            <person name="Setter T.L."/>
            <person name="Gleadow R.M."/>
            <person name="Kulakow P."/>
            <person name="Ferguson M.E."/>
            <person name="Rounsley S."/>
            <person name="Rokhsar D.S."/>
        </authorList>
    </citation>
    <scope>NUCLEOTIDE SEQUENCE [LARGE SCALE GENOMIC DNA]</scope>
    <source>
        <strain evidence="8">cv. AM560-2</strain>
    </source>
</reference>
<organism evidence="7 8">
    <name type="scientific">Manihot esculenta</name>
    <name type="common">Cassava</name>
    <name type="synonym">Jatropha manihot</name>
    <dbReference type="NCBI Taxonomy" id="3983"/>
    <lineage>
        <taxon>Eukaryota</taxon>
        <taxon>Viridiplantae</taxon>
        <taxon>Streptophyta</taxon>
        <taxon>Embryophyta</taxon>
        <taxon>Tracheophyta</taxon>
        <taxon>Spermatophyta</taxon>
        <taxon>Magnoliopsida</taxon>
        <taxon>eudicotyledons</taxon>
        <taxon>Gunneridae</taxon>
        <taxon>Pentapetalae</taxon>
        <taxon>rosids</taxon>
        <taxon>fabids</taxon>
        <taxon>Malpighiales</taxon>
        <taxon>Euphorbiaceae</taxon>
        <taxon>Crotonoideae</taxon>
        <taxon>Manihoteae</taxon>
        <taxon>Manihot</taxon>
    </lineage>
</organism>
<keyword evidence="3 6" id="KW-0812">Transmembrane</keyword>
<dbReference type="AlphaFoldDB" id="A0A2C9W174"/>
<name>A0A2C9W174_MANES</name>
<evidence type="ECO:0000256" key="3">
    <source>
        <dbReference type="ARBA" id="ARBA00022692"/>
    </source>
</evidence>
<dbReference type="InterPro" id="IPR004307">
    <property type="entry name" value="TspO_MBR"/>
</dbReference>
<evidence type="ECO:0008006" key="9">
    <source>
        <dbReference type="Google" id="ProtNLM"/>
    </source>
</evidence>
<dbReference type="GO" id="GO:0033013">
    <property type="term" value="P:tetrapyrrole metabolic process"/>
    <property type="evidence" value="ECO:0007669"/>
    <property type="project" value="UniProtKB-ARBA"/>
</dbReference>
<dbReference type="STRING" id="3983.A0A2C9W174"/>
<gene>
    <name evidence="7" type="ORF">MANES_04G056100v8</name>
</gene>